<gene>
    <name evidence="2" type="ORF">SAMN05216276_104143</name>
</gene>
<dbReference type="EMBL" id="FZOD01000041">
    <property type="protein sequence ID" value="SNT42036.1"/>
    <property type="molecule type" value="Genomic_DNA"/>
</dbReference>
<dbReference type="AlphaFoldDB" id="A0A239MH92"/>
<evidence type="ECO:0000313" key="3">
    <source>
        <dbReference type="Proteomes" id="UP000198282"/>
    </source>
</evidence>
<reference evidence="2 3" key="1">
    <citation type="submission" date="2017-06" db="EMBL/GenBank/DDBJ databases">
        <authorList>
            <person name="Kim H.J."/>
            <person name="Triplett B.A."/>
        </authorList>
    </citation>
    <scope>NUCLEOTIDE SEQUENCE [LARGE SCALE GENOMIC DNA]</scope>
    <source>
        <strain evidence="2 3">CGMCC 4.2132</strain>
    </source>
</reference>
<keyword evidence="1" id="KW-0732">Signal</keyword>
<keyword evidence="3" id="KW-1185">Reference proteome</keyword>
<feature type="chain" id="PRO_5038478423" description="Lipoprotein" evidence="1">
    <location>
        <begin position="27"/>
        <end position="302"/>
    </location>
</feature>
<organism evidence="2 3">
    <name type="scientific">Streptosporangium subroseum</name>
    <dbReference type="NCBI Taxonomy" id="106412"/>
    <lineage>
        <taxon>Bacteria</taxon>
        <taxon>Bacillati</taxon>
        <taxon>Actinomycetota</taxon>
        <taxon>Actinomycetes</taxon>
        <taxon>Streptosporangiales</taxon>
        <taxon>Streptosporangiaceae</taxon>
        <taxon>Streptosporangium</taxon>
    </lineage>
</organism>
<sequence length="302" mass="33496">MSRVLTAMPAAILALAVLSGCGGNSAPGAPAAEKASATADSQAKRHQIESVRADCMKQKGFTYIAFVPAPHKIGEEERKRDSGDYTAMKKWREKNGYGVFAFYVYPQEYANPMVEPEGGIPEDPNPNNKIQMSFSDTQREAYNGADRTCYQRAVKDATGKKIDSVDDYYEQANARSEQLATRELDGDPRLVELTVSMGNCLKNKGYPIGSTKPSALADRGRLKFEAEKKPLGERIPESMLKKMDMPEGARWEPNLTADQARPYLAREIKDALDDLKCGKDFYPAFTPGQIEVQQRAYQEFGL</sequence>
<proteinExistence type="predicted"/>
<protein>
    <recommendedName>
        <fullName evidence="4">Lipoprotein</fullName>
    </recommendedName>
</protein>
<dbReference type="Proteomes" id="UP000198282">
    <property type="component" value="Unassembled WGS sequence"/>
</dbReference>
<evidence type="ECO:0008006" key="4">
    <source>
        <dbReference type="Google" id="ProtNLM"/>
    </source>
</evidence>
<name>A0A239MH92_9ACTN</name>
<accession>A0A239MH92</accession>
<feature type="signal peptide" evidence="1">
    <location>
        <begin position="1"/>
        <end position="26"/>
    </location>
</feature>
<dbReference type="PROSITE" id="PS51257">
    <property type="entry name" value="PROKAR_LIPOPROTEIN"/>
    <property type="match status" value="1"/>
</dbReference>
<evidence type="ECO:0000256" key="1">
    <source>
        <dbReference type="SAM" id="SignalP"/>
    </source>
</evidence>
<evidence type="ECO:0000313" key="2">
    <source>
        <dbReference type="EMBL" id="SNT42036.1"/>
    </source>
</evidence>